<evidence type="ECO:0000313" key="2">
    <source>
        <dbReference type="Proteomes" id="UP000228496"/>
    </source>
</evidence>
<dbReference type="AlphaFoldDB" id="A0A2J0Q861"/>
<dbReference type="Proteomes" id="UP000228496">
    <property type="component" value="Unassembled WGS sequence"/>
</dbReference>
<organism evidence="1 2">
    <name type="scientific">Candidatus Yanofskybacteria bacterium CG10_big_fil_rev_8_21_14_0_10_36_16</name>
    <dbReference type="NCBI Taxonomy" id="1975096"/>
    <lineage>
        <taxon>Bacteria</taxon>
        <taxon>Candidatus Yanofskyibacteriota</taxon>
    </lineage>
</organism>
<accession>A0A2J0Q861</accession>
<reference evidence="1 2" key="1">
    <citation type="submission" date="2017-09" db="EMBL/GenBank/DDBJ databases">
        <title>Depth-based differentiation of microbial function through sediment-hosted aquifers and enrichment of novel symbionts in the deep terrestrial subsurface.</title>
        <authorList>
            <person name="Probst A.J."/>
            <person name="Ladd B."/>
            <person name="Jarett J.K."/>
            <person name="Geller-Mcgrath D.E."/>
            <person name="Sieber C.M."/>
            <person name="Emerson J.B."/>
            <person name="Anantharaman K."/>
            <person name="Thomas B.C."/>
            <person name="Malmstrom R."/>
            <person name="Stieglmeier M."/>
            <person name="Klingl A."/>
            <person name="Woyke T."/>
            <person name="Ryan C.M."/>
            <person name="Banfield J.F."/>
        </authorList>
    </citation>
    <scope>NUCLEOTIDE SEQUENCE [LARGE SCALE GENOMIC DNA]</scope>
    <source>
        <strain evidence="1">CG10_big_fil_rev_8_21_14_0_10_36_16</strain>
    </source>
</reference>
<evidence type="ECO:0000313" key="1">
    <source>
        <dbReference type="EMBL" id="PJE51340.1"/>
    </source>
</evidence>
<name>A0A2J0Q861_9BACT</name>
<gene>
    <name evidence="1" type="ORF">COV29_01125</name>
</gene>
<proteinExistence type="predicted"/>
<comment type="caution">
    <text evidence="1">The sequence shown here is derived from an EMBL/GenBank/DDBJ whole genome shotgun (WGS) entry which is preliminary data.</text>
</comment>
<protein>
    <submittedName>
        <fullName evidence="1">Uncharacterized protein</fullName>
    </submittedName>
</protein>
<dbReference type="EMBL" id="PCXQ01000003">
    <property type="protein sequence ID" value="PJE51340.1"/>
    <property type="molecule type" value="Genomic_DNA"/>
</dbReference>
<sequence length="95" mass="11181">MNDYDFVKFVQESQLSDEDKDLWELVFATSDEDEIEDFKIFIEDISSDDDEDEGRFENLKVLTENLKMKIKAIETHDKDLADSIIKSEKDILDKI</sequence>